<proteinExistence type="predicted"/>
<gene>
    <name evidence="2" type="ORF">J2Z17_001126</name>
</gene>
<accession>A0ABS4DVH5</accession>
<feature type="chain" id="PRO_5046897622" evidence="1">
    <location>
        <begin position="23"/>
        <end position="104"/>
    </location>
</feature>
<comment type="caution">
    <text evidence="2">The sequence shown here is derived from an EMBL/GenBank/DDBJ whole genome shotgun (WGS) entry which is preliminary data.</text>
</comment>
<evidence type="ECO:0000256" key="1">
    <source>
        <dbReference type="SAM" id="SignalP"/>
    </source>
</evidence>
<evidence type="ECO:0000313" key="2">
    <source>
        <dbReference type="EMBL" id="MBP1849705.1"/>
    </source>
</evidence>
<reference evidence="2 3" key="1">
    <citation type="submission" date="2021-03" db="EMBL/GenBank/DDBJ databases">
        <title>Genomic Encyclopedia of Type Strains, Phase IV (KMG-IV): sequencing the most valuable type-strain genomes for metagenomic binning, comparative biology and taxonomic classification.</title>
        <authorList>
            <person name="Goeker M."/>
        </authorList>
    </citation>
    <scope>NUCLEOTIDE SEQUENCE [LARGE SCALE GENOMIC DNA]</scope>
    <source>
        <strain evidence="2 3">DSM 21600</strain>
    </source>
</reference>
<dbReference type="EMBL" id="JAGGJU010000003">
    <property type="protein sequence ID" value="MBP1849705.1"/>
    <property type="molecule type" value="Genomic_DNA"/>
</dbReference>
<sequence>MVRLASLILVPAVLLAIGASGRACQTTQDRLSSAKVTEAVAKVRIELPELPEACVAEMERAYPKAGEPWVILQKRWEILAANRDQMSADCKTWWDDYRNRLAAE</sequence>
<evidence type="ECO:0000313" key="3">
    <source>
        <dbReference type="Proteomes" id="UP000759443"/>
    </source>
</evidence>
<name>A0ABS4DVH5_9HYPH</name>
<keyword evidence="3" id="KW-1185">Reference proteome</keyword>
<feature type="signal peptide" evidence="1">
    <location>
        <begin position="1"/>
        <end position="22"/>
    </location>
</feature>
<protein>
    <submittedName>
        <fullName evidence="2">Uncharacterized protein</fullName>
    </submittedName>
</protein>
<organism evidence="2 3">
    <name type="scientific">Rhizobium halophytocola</name>
    <dbReference type="NCBI Taxonomy" id="735519"/>
    <lineage>
        <taxon>Bacteria</taxon>
        <taxon>Pseudomonadati</taxon>
        <taxon>Pseudomonadota</taxon>
        <taxon>Alphaproteobacteria</taxon>
        <taxon>Hyphomicrobiales</taxon>
        <taxon>Rhizobiaceae</taxon>
        <taxon>Rhizobium/Agrobacterium group</taxon>
        <taxon>Rhizobium</taxon>
    </lineage>
</organism>
<dbReference type="RefSeq" id="WP_209943050.1">
    <property type="nucleotide sequence ID" value="NZ_JAGGJU010000003.1"/>
</dbReference>
<keyword evidence="1" id="KW-0732">Signal</keyword>
<dbReference type="Proteomes" id="UP000759443">
    <property type="component" value="Unassembled WGS sequence"/>
</dbReference>